<sequence length="284" mass="32619">MAGPQPQPLVCVFFKLPPSLQSVPRIHEIAWTVFLPQLNRLNDAFQAVQTTHPSPEAQKIWSEARQSAAKKMSRLQELAFLNYDTAGNFLLFVKASRLGRNNPEAYHTFLTRAHQAAKKSGSVQEVLLKFREDIRIVVGQITTLMSGNGKDVSSFTSESSQSMLELATAVEECNAILEGHREELKEVQRQKLDENDNHPSEEEFQMVEEKWQAFSNSADADEYKWHALQREIRGFEDDDEPPMTYNYPTTPAMHTNSSKRPRVPFWRKFFRRVSSCLSVKKFVR</sequence>
<dbReference type="AlphaFoldDB" id="A0A8H7C8E4"/>
<evidence type="ECO:0000313" key="3">
    <source>
        <dbReference type="Proteomes" id="UP000629468"/>
    </source>
</evidence>
<evidence type="ECO:0000313" key="2">
    <source>
        <dbReference type="EMBL" id="KAF7768632.1"/>
    </source>
</evidence>
<organism evidence="2 3">
    <name type="scientific">Agaricus bisporus var. burnettii</name>
    <dbReference type="NCBI Taxonomy" id="192524"/>
    <lineage>
        <taxon>Eukaryota</taxon>
        <taxon>Fungi</taxon>
        <taxon>Dikarya</taxon>
        <taxon>Basidiomycota</taxon>
        <taxon>Agaricomycotina</taxon>
        <taxon>Agaricomycetes</taxon>
        <taxon>Agaricomycetidae</taxon>
        <taxon>Agaricales</taxon>
        <taxon>Agaricineae</taxon>
        <taxon>Agaricaceae</taxon>
        <taxon>Agaricus</taxon>
    </lineage>
</organism>
<protein>
    <submittedName>
        <fullName evidence="2">Uncharacterized protein</fullName>
    </submittedName>
</protein>
<dbReference type="EMBL" id="JABXXO010000010">
    <property type="protein sequence ID" value="KAF7768632.1"/>
    <property type="molecule type" value="Genomic_DNA"/>
</dbReference>
<evidence type="ECO:0000256" key="1">
    <source>
        <dbReference type="SAM" id="Coils"/>
    </source>
</evidence>
<dbReference type="Proteomes" id="UP000629468">
    <property type="component" value="Unassembled WGS sequence"/>
</dbReference>
<reference evidence="2 3" key="1">
    <citation type="journal article" name="Sci. Rep.">
        <title>Telomere-to-telomere assembled and centromere annotated genomes of the two main subspecies of the button mushroom Agaricus bisporus reveal especially polymorphic chromosome ends.</title>
        <authorList>
            <person name="Sonnenberg A.S.M."/>
            <person name="Sedaghat-Telgerd N."/>
            <person name="Lavrijssen B."/>
            <person name="Ohm R.A."/>
            <person name="Hendrickx P.M."/>
            <person name="Scholtmeijer K."/>
            <person name="Baars J.J.P."/>
            <person name="van Peer A."/>
        </authorList>
    </citation>
    <scope>NUCLEOTIDE SEQUENCE [LARGE SCALE GENOMIC DNA]</scope>
    <source>
        <strain evidence="2 3">H119_p4</strain>
    </source>
</reference>
<name>A0A8H7C8E4_AGABI</name>
<proteinExistence type="predicted"/>
<feature type="coiled-coil region" evidence="1">
    <location>
        <begin position="170"/>
        <end position="197"/>
    </location>
</feature>
<gene>
    <name evidence="2" type="ORF">Agabi119p4_7875</name>
</gene>
<comment type="caution">
    <text evidence="2">The sequence shown here is derived from an EMBL/GenBank/DDBJ whole genome shotgun (WGS) entry which is preliminary data.</text>
</comment>
<keyword evidence="1" id="KW-0175">Coiled coil</keyword>
<accession>A0A8H7C8E4</accession>